<dbReference type="InterPro" id="IPR000432">
    <property type="entry name" value="DNA_mismatch_repair_MutS_C"/>
</dbReference>
<dbReference type="Pfam" id="PF00488">
    <property type="entry name" value="MutS_V"/>
    <property type="match status" value="1"/>
</dbReference>
<accession>A0A811RWP5</accession>
<dbReference type="SMART" id="SM00534">
    <property type="entry name" value="MUTSac"/>
    <property type="match status" value="1"/>
</dbReference>
<dbReference type="AlphaFoldDB" id="A0A811RWP5"/>
<dbReference type="Gene3D" id="1.10.1420.10">
    <property type="match status" value="1"/>
</dbReference>
<dbReference type="GO" id="GO:0030983">
    <property type="term" value="F:mismatched DNA binding"/>
    <property type="evidence" value="ECO:0007669"/>
    <property type="project" value="InterPro"/>
</dbReference>
<dbReference type="GO" id="GO:0140664">
    <property type="term" value="F:ATP-dependent DNA damage sensor activity"/>
    <property type="evidence" value="ECO:0007669"/>
    <property type="project" value="InterPro"/>
</dbReference>
<dbReference type="Gene3D" id="3.40.50.300">
    <property type="entry name" value="P-loop containing nucleotide triphosphate hydrolases"/>
    <property type="match status" value="1"/>
</dbReference>
<organism evidence="14 15">
    <name type="scientific">Miscanthus lutarioriparius</name>
    <dbReference type="NCBI Taxonomy" id="422564"/>
    <lineage>
        <taxon>Eukaryota</taxon>
        <taxon>Viridiplantae</taxon>
        <taxon>Streptophyta</taxon>
        <taxon>Embryophyta</taxon>
        <taxon>Tracheophyta</taxon>
        <taxon>Spermatophyta</taxon>
        <taxon>Magnoliopsida</taxon>
        <taxon>Liliopsida</taxon>
        <taxon>Poales</taxon>
        <taxon>Poaceae</taxon>
        <taxon>PACMAD clade</taxon>
        <taxon>Panicoideae</taxon>
        <taxon>Andropogonodae</taxon>
        <taxon>Andropogoneae</taxon>
        <taxon>Saccharinae</taxon>
        <taxon>Miscanthus</taxon>
    </lineage>
</organism>
<dbReference type="PROSITE" id="PS00486">
    <property type="entry name" value="DNA_MISMATCH_REPAIR_2"/>
    <property type="match status" value="1"/>
</dbReference>
<evidence type="ECO:0000256" key="2">
    <source>
        <dbReference type="ARBA" id="ARBA00004286"/>
    </source>
</evidence>
<reference evidence="14" key="1">
    <citation type="submission" date="2020-10" db="EMBL/GenBank/DDBJ databases">
        <authorList>
            <person name="Han B."/>
            <person name="Lu T."/>
            <person name="Zhao Q."/>
            <person name="Huang X."/>
            <person name="Zhao Y."/>
        </authorList>
    </citation>
    <scope>NUCLEOTIDE SEQUENCE</scope>
</reference>
<evidence type="ECO:0000259" key="13">
    <source>
        <dbReference type="PROSITE" id="PS00486"/>
    </source>
</evidence>
<dbReference type="PIRSF" id="PIRSF005813">
    <property type="entry name" value="MSH2"/>
    <property type="match status" value="1"/>
</dbReference>
<keyword evidence="15" id="KW-1185">Reference proteome</keyword>
<evidence type="ECO:0000256" key="7">
    <source>
        <dbReference type="ARBA" id="ARBA00023125"/>
    </source>
</evidence>
<keyword evidence="5" id="KW-0547">Nucleotide-binding</keyword>
<dbReference type="Proteomes" id="UP000604825">
    <property type="component" value="Unassembled WGS sequence"/>
</dbReference>
<dbReference type="InterPro" id="IPR027417">
    <property type="entry name" value="P-loop_NTPase"/>
</dbReference>
<dbReference type="SUPFAM" id="SSF48334">
    <property type="entry name" value="DNA repair protein MutS, domain III"/>
    <property type="match status" value="1"/>
</dbReference>
<evidence type="ECO:0000256" key="4">
    <source>
        <dbReference type="ARBA" id="ARBA00022454"/>
    </source>
</evidence>
<feature type="region of interest" description="Disordered" evidence="12">
    <location>
        <begin position="1"/>
        <end position="20"/>
    </location>
</feature>
<evidence type="ECO:0000256" key="6">
    <source>
        <dbReference type="ARBA" id="ARBA00022840"/>
    </source>
</evidence>
<dbReference type="InterPro" id="IPR045076">
    <property type="entry name" value="MutS"/>
</dbReference>
<dbReference type="SMART" id="SM00533">
    <property type="entry name" value="MUTSd"/>
    <property type="match status" value="1"/>
</dbReference>
<dbReference type="GO" id="GO:0006298">
    <property type="term" value="P:mismatch repair"/>
    <property type="evidence" value="ECO:0007669"/>
    <property type="project" value="InterPro"/>
</dbReference>
<evidence type="ECO:0000256" key="9">
    <source>
        <dbReference type="ARBA" id="ARBA00023254"/>
    </source>
</evidence>
<evidence type="ECO:0000256" key="3">
    <source>
        <dbReference type="ARBA" id="ARBA00006271"/>
    </source>
</evidence>
<evidence type="ECO:0000256" key="10">
    <source>
        <dbReference type="ARBA" id="ARBA00073549"/>
    </source>
</evidence>
<evidence type="ECO:0000313" key="14">
    <source>
        <dbReference type="EMBL" id="CAD6333333.1"/>
    </source>
</evidence>
<proteinExistence type="inferred from homology"/>
<keyword evidence="9" id="KW-0469">Meiosis</keyword>
<dbReference type="InterPro" id="IPR007696">
    <property type="entry name" value="DNA_mismatch_repair_MutS_core"/>
</dbReference>
<dbReference type="GO" id="GO:0005524">
    <property type="term" value="F:ATP binding"/>
    <property type="evidence" value="ECO:0007669"/>
    <property type="project" value="UniProtKB-KW"/>
</dbReference>
<dbReference type="GO" id="GO:0051026">
    <property type="term" value="P:chiasma assembly"/>
    <property type="evidence" value="ECO:0007669"/>
    <property type="project" value="TreeGrafter"/>
</dbReference>
<dbReference type="InterPro" id="IPR036187">
    <property type="entry name" value="DNA_mismatch_repair_MutS_sf"/>
</dbReference>
<dbReference type="OrthoDB" id="29596at2759"/>
<evidence type="ECO:0000256" key="1">
    <source>
        <dbReference type="ARBA" id="ARBA00004123"/>
    </source>
</evidence>
<dbReference type="InterPro" id="IPR011184">
    <property type="entry name" value="DNA_mismatch_repair_Msh2"/>
</dbReference>
<comment type="caution">
    <text evidence="14">The sequence shown here is derived from an EMBL/GenBank/DDBJ whole genome shotgun (WGS) entry which is preliminary data.</text>
</comment>
<feature type="compositionally biased region" description="Basic and acidic residues" evidence="12">
    <location>
        <begin position="53"/>
        <end position="62"/>
    </location>
</feature>
<dbReference type="Pfam" id="PF05192">
    <property type="entry name" value="MutS_III"/>
    <property type="match status" value="1"/>
</dbReference>
<keyword evidence="4" id="KW-0158">Chromosome</keyword>
<keyword evidence="6" id="KW-0067">ATP-binding</keyword>
<feature type="region of interest" description="Disordered" evidence="12">
    <location>
        <begin position="53"/>
        <end position="76"/>
    </location>
</feature>
<dbReference type="EMBL" id="CAJGYO010000017">
    <property type="protein sequence ID" value="CAD6333333.1"/>
    <property type="molecule type" value="Genomic_DNA"/>
</dbReference>
<dbReference type="PANTHER" id="PTHR11361:SF20">
    <property type="entry name" value="MUTS PROTEIN HOMOLOG 5"/>
    <property type="match status" value="1"/>
</dbReference>
<dbReference type="GO" id="GO:0005634">
    <property type="term" value="C:nucleus"/>
    <property type="evidence" value="ECO:0007669"/>
    <property type="project" value="UniProtKB-SubCell"/>
</dbReference>
<feature type="domain" description="DNA mismatch repair proteins mutS family" evidence="13">
    <location>
        <begin position="736"/>
        <end position="752"/>
    </location>
</feature>
<evidence type="ECO:0000256" key="11">
    <source>
        <dbReference type="ARBA" id="ARBA00077470"/>
    </source>
</evidence>
<dbReference type="CDD" id="cd03281">
    <property type="entry name" value="ABC_MSH5_euk"/>
    <property type="match status" value="1"/>
</dbReference>
<dbReference type="SUPFAM" id="SSF52540">
    <property type="entry name" value="P-loop containing nucleoside triphosphate hydrolases"/>
    <property type="match status" value="1"/>
</dbReference>
<dbReference type="PANTHER" id="PTHR11361">
    <property type="entry name" value="DNA MISMATCH REPAIR PROTEIN MUTS FAMILY MEMBER"/>
    <property type="match status" value="1"/>
</dbReference>
<keyword evidence="8" id="KW-0539">Nucleus</keyword>
<gene>
    <name evidence="14" type="ORF">NCGR_LOCUS57431</name>
</gene>
<dbReference type="GO" id="GO:0005694">
    <property type="term" value="C:chromosome"/>
    <property type="evidence" value="ECO:0007669"/>
    <property type="project" value="UniProtKB-SubCell"/>
</dbReference>
<keyword evidence="7" id="KW-0238">DNA-binding</keyword>
<sequence>MRRASLQPVPALPASQSRPARSFAHYSRRRFRAPLFFRDLTALARAERPSCRHLLPRRDTRRPAVPQSRRPVGVAAPPVRAPPCAEVHMACVMQGRRVGVAYYDSDTRQLFVLEIWEDSAGEYPLIDLVKFQSKPSTIYASTKTEEALLSALQRNDGNDEAPVVKLMKSSTFSYEQAWHRLIYLKVAAMDDGLSAKERICFLNSMMDLGSDVQVRAAGGLLAILDNERLLDTIEQMEGGASIAIDSVSAGLMVPDGGMLDQIRPDILLPWLAGPDKFLKLDATAHEALQIFQVDKHPSYMGIGRAKEGFSVFGMLNKCVTPMGRRLLRAWFLRPIIDIDVINNRLNTITFFLCCEEVMSALRETLKSVRDVPHMLQKFNSPSSFCTSSDWNTFLKCICSLLHINKIFEVGISEHLAIKLQHMNIDLIGKANSSITAELDYVSDLVVGVIDVQRGKEKGYETVVKEGLCDELDELRMVYEGLPDFLEQVSDNENASLPFSLGCRIPPLIVYVHQIGYLMCFFDEKISDALLAGLPDYEFAFSEEGEERKFYYHTQKTRELDNLLGDIYHKILDMERAIIRDVVCRVLQFLPQLTNAVNFAAELDCILSLAIVARQNNYVRPILTEDSILEIHNGRHVLQEMTVDTFVPNDTKIRDAGRINIITGPNYSGKSIYIKQVALIVFLAHIGSFVPADSAIVGLTDRIFCAMGSKSMTTEQSTFMIDLHQVGTMLRHATSRSLCLLDEFGKGTLTEDGIGLLGGTINHFANYDSPPKVLLSTHLTEIFTENYLPQCEHIKCYTMSVLNPDGQTSNEDIIFLYRLVPGQALLSFGLHCARLAGVPNEVVQRADSVLEDIHSKKPMRRVTSEKLTATDKQYQDAVTKLMAFDTQKDDLNSFFQELLPSEL</sequence>
<dbReference type="FunFam" id="3.40.50.300:FF:001067">
    <property type="entry name" value="DNA mismatch repair protein MSH5"/>
    <property type="match status" value="1"/>
</dbReference>
<comment type="subcellular location">
    <subcellularLocation>
        <location evidence="2">Chromosome</location>
    </subcellularLocation>
    <subcellularLocation>
        <location evidence="1">Nucleus</location>
    </subcellularLocation>
</comment>
<evidence type="ECO:0000256" key="5">
    <source>
        <dbReference type="ARBA" id="ARBA00022741"/>
    </source>
</evidence>
<evidence type="ECO:0000256" key="8">
    <source>
        <dbReference type="ARBA" id="ARBA00023242"/>
    </source>
</evidence>
<evidence type="ECO:0000313" key="15">
    <source>
        <dbReference type="Proteomes" id="UP000604825"/>
    </source>
</evidence>
<evidence type="ECO:0000256" key="12">
    <source>
        <dbReference type="SAM" id="MobiDB-lite"/>
    </source>
</evidence>
<protein>
    <recommendedName>
        <fullName evidence="10">DNA mismatch repair protein MSH5</fullName>
    </recommendedName>
    <alternativeName>
        <fullName evidence="11">MutS protein homolog 5</fullName>
    </alternativeName>
</protein>
<comment type="similarity">
    <text evidence="3">Belongs to the DNA mismatch repair MutS family.</text>
</comment>
<name>A0A811RWP5_9POAL</name>